<comment type="caution">
    <text evidence="3">The sequence shown here is derived from an EMBL/GenBank/DDBJ whole genome shotgun (WGS) entry which is preliminary data.</text>
</comment>
<feature type="active site" description="Nucleophile" evidence="1">
    <location>
        <position position="147"/>
    </location>
</feature>
<name>A0A7V7PRU5_9HYPH</name>
<dbReference type="PANTHER" id="PTHR38589">
    <property type="entry name" value="BLR0621 PROTEIN"/>
    <property type="match status" value="1"/>
</dbReference>
<evidence type="ECO:0000256" key="1">
    <source>
        <dbReference type="PROSITE-ProRule" id="PRU01373"/>
    </source>
</evidence>
<dbReference type="PANTHER" id="PTHR38589:SF1">
    <property type="entry name" value="BLR0621 PROTEIN"/>
    <property type="match status" value="1"/>
</dbReference>
<dbReference type="GO" id="GO:0009252">
    <property type="term" value="P:peptidoglycan biosynthetic process"/>
    <property type="evidence" value="ECO:0007669"/>
    <property type="project" value="UniProtKB-KW"/>
</dbReference>
<keyword evidence="1" id="KW-0133">Cell shape</keyword>
<comment type="pathway">
    <text evidence="1">Cell wall biogenesis; peptidoglycan biosynthesis.</text>
</comment>
<evidence type="ECO:0000313" key="4">
    <source>
        <dbReference type="Proteomes" id="UP000432089"/>
    </source>
</evidence>
<feature type="active site" description="Proton donor/acceptor" evidence="1">
    <location>
        <position position="135"/>
    </location>
</feature>
<evidence type="ECO:0000313" key="3">
    <source>
        <dbReference type="EMBL" id="KAB0681443.1"/>
    </source>
</evidence>
<proteinExistence type="predicted"/>
<dbReference type="Pfam" id="PF03734">
    <property type="entry name" value="YkuD"/>
    <property type="match status" value="1"/>
</dbReference>
<dbReference type="RefSeq" id="WP_150968698.1">
    <property type="nucleotide sequence ID" value="NZ_VZDO01000003.1"/>
</dbReference>
<keyword evidence="1" id="KW-0573">Peptidoglycan synthesis</keyword>
<dbReference type="GO" id="GO:0016740">
    <property type="term" value="F:transferase activity"/>
    <property type="evidence" value="ECO:0007669"/>
    <property type="project" value="InterPro"/>
</dbReference>
<feature type="domain" description="L,D-TPase catalytic" evidence="2">
    <location>
        <begin position="1"/>
        <end position="171"/>
    </location>
</feature>
<dbReference type="PROSITE" id="PS52029">
    <property type="entry name" value="LD_TPASE"/>
    <property type="match status" value="1"/>
</dbReference>
<dbReference type="InterPro" id="IPR005490">
    <property type="entry name" value="LD_TPept_cat_dom"/>
</dbReference>
<protein>
    <submittedName>
        <fullName evidence="3">L,D-transpeptidase family protein</fullName>
    </submittedName>
</protein>
<accession>A0A7V7PRU5</accession>
<dbReference type="GO" id="GO:0008360">
    <property type="term" value="P:regulation of cell shape"/>
    <property type="evidence" value="ECO:0007669"/>
    <property type="project" value="UniProtKB-UniRule"/>
</dbReference>
<gene>
    <name evidence="3" type="ORF">F6X38_06050</name>
</gene>
<dbReference type="Proteomes" id="UP000432089">
    <property type="component" value="Unassembled WGS sequence"/>
</dbReference>
<keyword evidence="1" id="KW-0961">Cell wall biogenesis/degradation</keyword>
<keyword evidence="4" id="KW-1185">Reference proteome</keyword>
<organism evidence="3 4">
    <name type="scientific">Plantimonas leprariae</name>
    <dbReference type="NCBI Taxonomy" id="2615207"/>
    <lineage>
        <taxon>Bacteria</taxon>
        <taxon>Pseudomonadati</taxon>
        <taxon>Pseudomonadota</taxon>
        <taxon>Alphaproteobacteria</taxon>
        <taxon>Hyphomicrobiales</taxon>
        <taxon>Aurantimonadaceae</taxon>
        <taxon>Plantimonas</taxon>
    </lineage>
</organism>
<dbReference type="GO" id="GO:0071555">
    <property type="term" value="P:cell wall organization"/>
    <property type="evidence" value="ECO:0007669"/>
    <property type="project" value="UniProtKB-UniRule"/>
</dbReference>
<reference evidence="3 4" key="1">
    <citation type="submission" date="2019-09" db="EMBL/GenBank/DDBJ databases">
        <title>YIM 132180 draft genome.</title>
        <authorList>
            <person name="Zhang K."/>
        </authorList>
    </citation>
    <scope>NUCLEOTIDE SEQUENCE [LARGE SCALE GENOMIC DNA]</scope>
    <source>
        <strain evidence="3 4">YIM 132180</strain>
    </source>
</reference>
<sequence>MRTILVRRSPSSPTRGVLQAGPLRLPVALGRSGTSVFKREGDGATPVASMPFLFAWRRPGRLRAVRTPLPVRFSRSTDGWCDAPSHAAYNRAVRLPHPASAETMRRADRLYDFVAVLDWNVRRRARGLGSAIFLHVAKEGFEPTAGCVALDPRDVVRLAPLLRRNSRLRVIR</sequence>
<dbReference type="EMBL" id="VZDO01000003">
    <property type="protein sequence ID" value="KAB0681443.1"/>
    <property type="molecule type" value="Genomic_DNA"/>
</dbReference>
<evidence type="ECO:0000259" key="2">
    <source>
        <dbReference type="PROSITE" id="PS52029"/>
    </source>
</evidence>
<dbReference type="AlphaFoldDB" id="A0A7V7PRU5"/>